<gene>
    <name evidence="1" type="ORF">CIRG_03193</name>
</gene>
<sequence length="228" mass="24641">MSLLISYTYQVYSTPFYGVWGTRYFILKYSGRATDVGCGPDVSISSVDVKIQSIDKPKQLIKKNGSDDERLCKVKIEFPPRLGARRPLIHLVRTAWGIKPIQIPCFETNNLEARSNIAAIPGSSTVFSGAVTDFDARGGSNSVTSGTLGQCESQKALAARFQGEFTPLEPLPLLSGKSDLFGTAMLVSAQIGLREIKLAGGGLWSISRGTCGIVPIGFALDFCARREN</sequence>
<evidence type="ECO:0000313" key="2">
    <source>
        <dbReference type="Proteomes" id="UP000054565"/>
    </source>
</evidence>
<accession>A0A0J6Y4D0</accession>
<dbReference type="Proteomes" id="UP000054565">
    <property type="component" value="Unassembled WGS sequence"/>
</dbReference>
<name>A0A0J6Y4D0_COCIT</name>
<organism evidence="1 2">
    <name type="scientific">Coccidioides immitis RMSCC 2394</name>
    <dbReference type="NCBI Taxonomy" id="404692"/>
    <lineage>
        <taxon>Eukaryota</taxon>
        <taxon>Fungi</taxon>
        <taxon>Dikarya</taxon>
        <taxon>Ascomycota</taxon>
        <taxon>Pezizomycotina</taxon>
        <taxon>Eurotiomycetes</taxon>
        <taxon>Eurotiomycetidae</taxon>
        <taxon>Onygenales</taxon>
        <taxon>Onygenaceae</taxon>
        <taxon>Coccidioides</taxon>
    </lineage>
</organism>
<proteinExistence type="predicted"/>
<reference evidence="2" key="1">
    <citation type="journal article" date="2010" name="Genome Res.">
        <title>Population genomic sequencing of Coccidioides fungi reveals recent hybridization and transposon control.</title>
        <authorList>
            <person name="Neafsey D.E."/>
            <person name="Barker B.M."/>
            <person name="Sharpton T.J."/>
            <person name="Stajich J.E."/>
            <person name="Park D.J."/>
            <person name="Whiston E."/>
            <person name="Hung C.-Y."/>
            <person name="McMahan C."/>
            <person name="White J."/>
            <person name="Sykes S."/>
            <person name="Heiman D."/>
            <person name="Young S."/>
            <person name="Zeng Q."/>
            <person name="Abouelleil A."/>
            <person name="Aftuck L."/>
            <person name="Bessette D."/>
            <person name="Brown A."/>
            <person name="FitzGerald M."/>
            <person name="Lui A."/>
            <person name="Macdonald J.P."/>
            <person name="Priest M."/>
            <person name="Orbach M.J."/>
            <person name="Galgiani J.N."/>
            <person name="Kirkland T.N."/>
            <person name="Cole G.T."/>
            <person name="Birren B.W."/>
            <person name="Henn M.R."/>
            <person name="Taylor J.W."/>
            <person name="Rounsley S.D."/>
        </authorList>
    </citation>
    <scope>NUCLEOTIDE SEQUENCE [LARGE SCALE GENOMIC DNA]</scope>
    <source>
        <strain evidence="2">RMSCC 2394</strain>
    </source>
</reference>
<dbReference type="EMBL" id="DS028094">
    <property type="protein sequence ID" value="KMP03501.1"/>
    <property type="molecule type" value="Genomic_DNA"/>
</dbReference>
<evidence type="ECO:0000313" key="1">
    <source>
        <dbReference type="EMBL" id="KMP03501.1"/>
    </source>
</evidence>
<dbReference type="AlphaFoldDB" id="A0A0J6Y4D0"/>
<protein>
    <submittedName>
        <fullName evidence="1">Uncharacterized protein</fullName>
    </submittedName>
</protein>